<organism evidence="1 2">
    <name type="scientific">Parazoarcus communis</name>
    <dbReference type="NCBI Taxonomy" id="41977"/>
    <lineage>
        <taxon>Bacteria</taxon>
        <taxon>Pseudomonadati</taxon>
        <taxon>Pseudomonadota</taxon>
        <taxon>Betaproteobacteria</taxon>
        <taxon>Rhodocyclales</taxon>
        <taxon>Zoogloeaceae</taxon>
        <taxon>Parazoarcus</taxon>
    </lineage>
</organism>
<dbReference type="Proteomes" id="UP000244930">
    <property type="component" value="Chromosome"/>
</dbReference>
<proteinExistence type="predicted"/>
<protein>
    <submittedName>
        <fullName evidence="1">Uncharacterized protein</fullName>
    </submittedName>
</protein>
<dbReference type="RefSeq" id="WP_108949008.1">
    <property type="nucleotide sequence ID" value="NZ_CP022187.1"/>
</dbReference>
<name>A0A2U8GNV4_9RHOO</name>
<dbReference type="AlphaFoldDB" id="A0A2U8GNV4"/>
<sequence length="96" mass="10641">MWRNHKAALIFDNTRELTLIAECVARVDNAIFPEAVCSGKVAPVPDGVRALIKAVTSEVEQIRSLLASMIGRLTDLEVGRDVLTQLFNRCFLPTIM</sequence>
<evidence type="ECO:0000313" key="1">
    <source>
        <dbReference type="EMBL" id="AWI75301.1"/>
    </source>
</evidence>
<reference evidence="1 2" key="1">
    <citation type="submission" date="2017-06" db="EMBL/GenBank/DDBJ databases">
        <title>Azoarcus.</title>
        <authorList>
            <person name="Woo J.-H."/>
            <person name="Kim H.-S."/>
        </authorList>
    </citation>
    <scope>NUCLEOTIDE SEQUENCE [LARGE SCALE GENOMIC DNA]</scope>
    <source>
        <strain evidence="1 2">TSPY31</strain>
    </source>
</reference>
<evidence type="ECO:0000313" key="2">
    <source>
        <dbReference type="Proteomes" id="UP000244930"/>
    </source>
</evidence>
<accession>A0A2U8GNV4</accession>
<gene>
    <name evidence="1" type="ORF">CEW83_08790</name>
</gene>
<dbReference type="KEGG" id="acom:CEW83_08790"/>
<dbReference type="EMBL" id="CP022187">
    <property type="protein sequence ID" value="AWI75301.1"/>
    <property type="molecule type" value="Genomic_DNA"/>
</dbReference>
<keyword evidence="2" id="KW-1185">Reference proteome</keyword>